<evidence type="ECO:0000313" key="3">
    <source>
        <dbReference type="Proteomes" id="UP001056429"/>
    </source>
</evidence>
<reference evidence="2" key="2">
    <citation type="submission" date="2021-04" db="EMBL/GenBank/DDBJ databases">
        <authorList>
            <person name="Dong X."/>
        </authorList>
    </citation>
    <scope>NUCLEOTIDE SEQUENCE</scope>
    <source>
        <strain evidence="2">ZWT</strain>
    </source>
</reference>
<dbReference type="RefSeq" id="WP_250857735.1">
    <property type="nucleotide sequence ID" value="NZ_JAGSOJ010000001.1"/>
</dbReference>
<dbReference type="Pfam" id="PF07484">
    <property type="entry name" value="Collar"/>
    <property type="match status" value="1"/>
</dbReference>
<dbReference type="Proteomes" id="UP001056429">
    <property type="component" value="Unassembled WGS sequence"/>
</dbReference>
<evidence type="ECO:0000313" key="2">
    <source>
        <dbReference type="EMBL" id="MCM1988869.1"/>
    </source>
</evidence>
<name>A0A9J6NZ30_9CLOT</name>
<dbReference type="InterPro" id="IPR011083">
    <property type="entry name" value="Phage_tail_collar_dom"/>
</dbReference>
<proteinExistence type="predicted"/>
<dbReference type="EMBL" id="JAGSOJ010000001">
    <property type="protein sequence ID" value="MCM1988869.1"/>
    <property type="molecule type" value="Genomic_DNA"/>
</dbReference>
<dbReference type="Gene3D" id="3.90.1340.10">
    <property type="entry name" value="Phage tail collar domain"/>
    <property type="match status" value="1"/>
</dbReference>
<reference evidence="2" key="1">
    <citation type="journal article" date="2021" name="mSystems">
        <title>Bacteria and Archaea Synergistically Convert Glycine Betaine to Biogenic Methane in the Formosa Cold Seep of the South China Sea.</title>
        <authorList>
            <person name="Li L."/>
            <person name="Zhang W."/>
            <person name="Zhang S."/>
            <person name="Song L."/>
            <person name="Sun Q."/>
            <person name="Zhang H."/>
            <person name="Xiang H."/>
            <person name="Dong X."/>
        </authorList>
    </citation>
    <scope>NUCLEOTIDE SEQUENCE</scope>
    <source>
        <strain evidence="2">ZWT</strain>
    </source>
</reference>
<feature type="domain" description="Phage tail collar" evidence="1">
    <location>
        <begin position="6"/>
        <end position="60"/>
    </location>
</feature>
<keyword evidence="3" id="KW-1185">Reference proteome</keyword>
<comment type="caution">
    <text evidence="2">The sequence shown here is derived from an EMBL/GenBank/DDBJ whole genome shotgun (WGS) entry which is preliminary data.</text>
</comment>
<dbReference type="InterPro" id="IPR037053">
    <property type="entry name" value="Phage_tail_collar_dom_sf"/>
</dbReference>
<protein>
    <submittedName>
        <fullName evidence="2">Tail fiber protein</fullName>
    </submittedName>
</protein>
<gene>
    <name evidence="2" type="ORF">KDK92_03880</name>
</gene>
<organism evidence="2 3">
    <name type="scientific">Oceanirhabdus seepicola</name>
    <dbReference type="NCBI Taxonomy" id="2828781"/>
    <lineage>
        <taxon>Bacteria</taxon>
        <taxon>Bacillati</taxon>
        <taxon>Bacillota</taxon>
        <taxon>Clostridia</taxon>
        <taxon>Eubacteriales</taxon>
        <taxon>Clostridiaceae</taxon>
        <taxon>Oceanirhabdus</taxon>
    </lineage>
</organism>
<dbReference type="AlphaFoldDB" id="A0A9J6NZ30"/>
<sequence length="89" mass="10169">MNQMLGEIKLFPYDDVPVGFHKCMGQALYINKYPKLYMLLGTKFGKGDNFQFRLPDLTEDAPKSLTYCIATEGKLPEIHCENGHNVQEI</sequence>
<accession>A0A9J6NZ30</accession>
<dbReference type="SUPFAM" id="SSF88874">
    <property type="entry name" value="Receptor-binding domain of short tail fibre protein gp12"/>
    <property type="match status" value="1"/>
</dbReference>
<evidence type="ECO:0000259" key="1">
    <source>
        <dbReference type="Pfam" id="PF07484"/>
    </source>
</evidence>